<feature type="transmembrane region" description="Helical" evidence="6">
    <location>
        <begin position="73"/>
        <end position="93"/>
    </location>
</feature>
<evidence type="ECO:0000256" key="3">
    <source>
        <dbReference type="ARBA" id="ARBA00022692"/>
    </source>
</evidence>
<comment type="subcellular location">
    <subcellularLocation>
        <location evidence="1">Membrane</location>
        <topology evidence="1">Single-pass membrane protein</topology>
    </subcellularLocation>
</comment>
<dbReference type="Proteomes" id="UP000001700">
    <property type="component" value="Chromosome"/>
</dbReference>
<dbReference type="CDD" id="cd03404">
    <property type="entry name" value="SPFH_HflK"/>
    <property type="match status" value="1"/>
</dbReference>
<dbReference type="PRINTS" id="PR00721">
    <property type="entry name" value="STOMATIN"/>
</dbReference>
<dbReference type="RefSeq" id="WP_013087540.1">
    <property type="nucleotide sequence ID" value="NC_014109.1"/>
</dbReference>
<keyword evidence="4 6" id="KW-1133">Transmembrane helix</keyword>
<dbReference type="InterPro" id="IPR001107">
    <property type="entry name" value="Band_7"/>
</dbReference>
<dbReference type="InterPro" id="IPR001972">
    <property type="entry name" value="Stomatin_HflK_fam"/>
</dbReference>
<dbReference type="GO" id="GO:0016020">
    <property type="term" value="C:membrane"/>
    <property type="evidence" value="ECO:0007669"/>
    <property type="project" value="UniProtKB-SubCell"/>
</dbReference>
<evidence type="ECO:0000256" key="6">
    <source>
        <dbReference type="RuleBase" id="RU364113"/>
    </source>
</evidence>
<keyword evidence="5 6" id="KW-0472">Membrane</keyword>
<dbReference type="AlphaFoldDB" id="D4G851"/>
<evidence type="ECO:0000313" key="8">
    <source>
        <dbReference type="EMBL" id="ADD79552.1"/>
    </source>
</evidence>
<dbReference type="OrthoDB" id="9779595at2"/>
<dbReference type="eggNOG" id="COG0330">
    <property type="taxonomic scope" value="Bacteria"/>
</dbReference>
<evidence type="ECO:0000259" key="7">
    <source>
        <dbReference type="SMART" id="SM00244"/>
    </source>
</evidence>
<dbReference type="InterPro" id="IPR036013">
    <property type="entry name" value="Band_7/SPFH_dom_sf"/>
</dbReference>
<evidence type="ECO:0000256" key="1">
    <source>
        <dbReference type="ARBA" id="ARBA00004167"/>
    </source>
</evidence>
<dbReference type="HOGENOM" id="CLU_039173_1_1_6"/>
<dbReference type="InterPro" id="IPR010201">
    <property type="entry name" value="HflK"/>
</dbReference>
<sequence>MTLYKRKIYSNFQNLCNLRSDQNPWDRRKRKDGTENMGVKLIASSLIDKLIDFVKKFQKKERNLNQNVPIENWIKILFGIILISWIISGFYTIKESDRGVILRFGKYHRTVEPGLNWKYTFAERVVPINVETIREQVTSGMMLTSDENVIQVEMNVQYRIKNPSQYLFNVIDPENSLRQAVDSAVRGIIGLSEMEKVLTIQRAIIRDETKKELENIIRPYEMGISILDVNFQTARPPEAVKASFDDVIAAREEEQKTIREAQAYRNEVIPIANGNSKKLIEEAIAYKTSVVLKAKGEIESFSKILPEYKISPKITRERIYIETMERVFDHNQIILIDEKKSNIFLIPYDSFPKSNLYKDIEYRKKQDNFSHLKNSVGSNISTNIYDYTENLKNTPEAKVHTQKVRKGR</sequence>
<dbReference type="STRING" id="515618.RIEPE_0254"/>
<name>D4G851_RIEPU</name>
<evidence type="ECO:0000256" key="5">
    <source>
        <dbReference type="ARBA" id="ARBA00023136"/>
    </source>
</evidence>
<dbReference type="InterPro" id="IPR050710">
    <property type="entry name" value="Band7/mec-2_domain"/>
</dbReference>
<dbReference type="KEGG" id="rip:RIEPE_0254"/>
<evidence type="ECO:0000256" key="2">
    <source>
        <dbReference type="ARBA" id="ARBA00006971"/>
    </source>
</evidence>
<dbReference type="Gene3D" id="3.30.479.30">
    <property type="entry name" value="Band 7 domain"/>
    <property type="match status" value="1"/>
</dbReference>
<comment type="function">
    <text evidence="6">HflC and HflK could encode or regulate a protease.</text>
</comment>
<keyword evidence="9" id="KW-1185">Reference proteome</keyword>
<accession>D4G851</accession>
<proteinExistence type="inferred from homology"/>
<dbReference type="PANTHER" id="PTHR43327:SF2">
    <property type="entry name" value="MODULATOR OF FTSH PROTEASE HFLK"/>
    <property type="match status" value="1"/>
</dbReference>
<keyword evidence="3 6" id="KW-0812">Transmembrane</keyword>
<evidence type="ECO:0000256" key="4">
    <source>
        <dbReference type="ARBA" id="ARBA00022989"/>
    </source>
</evidence>
<dbReference type="SMART" id="SM00244">
    <property type="entry name" value="PHB"/>
    <property type="match status" value="1"/>
</dbReference>
<evidence type="ECO:0000313" key="9">
    <source>
        <dbReference type="Proteomes" id="UP000001700"/>
    </source>
</evidence>
<gene>
    <name evidence="8" type="ordered locus">RIEPE_0254</name>
</gene>
<comment type="subunit">
    <text evidence="6">HflC and HflK may interact to form a multimeric complex.</text>
</comment>
<dbReference type="SUPFAM" id="SSF117892">
    <property type="entry name" value="Band 7/SPFH domain"/>
    <property type="match status" value="1"/>
</dbReference>
<reference evidence="8" key="1">
    <citation type="submission" date="2008-05" db="EMBL/GenBank/DDBJ databases">
        <title>Genome sequence of Riesia pediculicola USDA.</title>
        <authorList>
            <person name="Kirkness E.F."/>
        </authorList>
    </citation>
    <scope>NUCLEOTIDE SEQUENCE [LARGE SCALE GENOMIC DNA]</scope>
    <source>
        <strain evidence="8">USDA</strain>
    </source>
</reference>
<dbReference type="NCBIfam" id="TIGR01933">
    <property type="entry name" value="hflK"/>
    <property type="match status" value="1"/>
</dbReference>
<protein>
    <recommendedName>
        <fullName evidence="6">Protein HflK</fullName>
    </recommendedName>
</protein>
<organism evidence="8 9">
    <name type="scientific">Riesia pediculicola (strain USDA)</name>
    <dbReference type="NCBI Taxonomy" id="515618"/>
    <lineage>
        <taxon>Bacteria</taxon>
        <taxon>Pseudomonadati</taxon>
        <taxon>Pseudomonadota</taxon>
        <taxon>Gammaproteobacteria</taxon>
        <taxon>Enterobacterales</taxon>
        <taxon>Enterobacteriaceae</taxon>
        <taxon>Candidatus Riesia</taxon>
    </lineage>
</organism>
<feature type="domain" description="Band 7" evidence="7">
    <location>
        <begin position="88"/>
        <end position="248"/>
    </location>
</feature>
<dbReference type="EMBL" id="CP001085">
    <property type="protein sequence ID" value="ADD79552.1"/>
    <property type="molecule type" value="Genomic_DNA"/>
</dbReference>
<dbReference type="PANTHER" id="PTHR43327">
    <property type="entry name" value="STOMATIN-LIKE PROTEIN 2, MITOCHONDRIAL"/>
    <property type="match status" value="1"/>
</dbReference>
<dbReference type="Pfam" id="PF01145">
    <property type="entry name" value="Band_7"/>
    <property type="match status" value="1"/>
</dbReference>
<comment type="similarity">
    <text evidence="2 6">Belongs to the band 7/mec-2 family. HflK subfamily.</text>
</comment>